<accession>A0A0A0KBZ6</accession>
<reference evidence="1 2" key="4">
    <citation type="journal article" date="2011" name="BMC Genomics">
        <title>RNA-Seq improves annotation of protein-coding genes in the cucumber genome.</title>
        <authorList>
            <person name="Li Z."/>
            <person name="Zhang Z."/>
            <person name="Yan P."/>
            <person name="Huang S."/>
            <person name="Fei Z."/>
            <person name="Lin K."/>
        </authorList>
    </citation>
    <scope>NUCLEOTIDE SEQUENCE [LARGE SCALE GENOMIC DNA]</scope>
    <source>
        <strain evidence="2">cv. 9930</strain>
    </source>
</reference>
<proteinExistence type="predicted"/>
<sequence>MRSIIPLNAEAVRRAEEPFTVEAVGRVEVVRRSPFATLCCVGSRPSIRRSGRPHVLCGNRAWR</sequence>
<evidence type="ECO:0000313" key="1">
    <source>
        <dbReference type="EMBL" id="KGN47245.1"/>
    </source>
</evidence>
<reference evidence="1 2" key="1">
    <citation type="journal article" date="2009" name="Nat. Genet.">
        <title>The genome of the cucumber, Cucumis sativus L.</title>
        <authorList>
            <person name="Huang S."/>
            <person name="Li R."/>
            <person name="Zhang Z."/>
            <person name="Li L."/>
            <person name="Gu X."/>
            <person name="Fan W."/>
            <person name="Lucas W.J."/>
            <person name="Wang X."/>
            <person name="Xie B."/>
            <person name="Ni P."/>
            <person name="Ren Y."/>
            <person name="Zhu H."/>
            <person name="Li J."/>
            <person name="Lin K."/>
            <person name="Jin W."/>
            <person name="Fei Z."/>
            <person name="Li G."/>
            <person name="Staub J."/>
            <person name="Kilian A."/>
            <person name="van der Vossen E.A."/>
            <person name="Wu Y."/>
            <person name="Guo J."/>
            <person name="He J."/>
            <person name="Jia Z."/>
            <person name="Ren Y."/>
            <person name="Tian G."/>
            <person name="Lu Y."/>
            <person name="Ruan J."/>
            <person name="Qian W."/>
            <person name="Wang M."/>
            <person name="Huang Q."/>
            <person name="Li B."/>
            <person name="Xuan Z."/>
            <person name="Cao J."/>
            <person name="Asan"/>
            <person name="Wu Z."/>
            <person name="Zhang J."/>
            <person name="Cai Q."/>
            <person name="Bai Y."/>
            <person name="Zhao B."/>
            <person name="Han Y."/>
            <person name="Li Y."/>
            <person name="Li X."/>
            <person name="Wang S."/>
            <person name="Shi Q."/>
            <person name="Liu S."/>
            <person name="Cho W.K."/>
            <person name="Kim J.Y."/>
            <person name="Xu Y."/>
            <person name="Heller-Uszynska K."/>
            <person name="Miao H."/>
            <person name="Cheng Z."/>
            <person name="Zhang S."/>
            <person name="Wu J."/>
            <person name="Yang Y."/>
            <person name="Kang H."/>
            <person name="Li M."/>
            <person name="Liang H."/>
            <person name="Ren X."/>
            <person name="Shi Z."/>
            <person name="Wen M."/>
            <person name="Jian M."/>
            <person name="Yang H."/>
            <person name="Zhang G."/>
            <person name="Yang Z."/>
            <person name="Chen R."/>
            <person name="Liu S."/>
            <person name="Li J."/>
            <person name="Ma L."/>
            <person name="Liu H."/>
            <person name="Zhou Y."/>
            <person name="Zhao J."/>
            <person name="Fang X."/>
            <person name="Li G."/>
            <person name="Fang L."/>
            <person name="Li Y."/>
            <person name="Liu D."/>
            <person name="Zheng H."/>
            <person name="Zhang Y."/>
            <person name="Qin N."/>
            <person name="Li Z."/>
            <person name="Yang G."/>
            <person name="Yang S."/>
            <person name="Bolund L."/>
            <person name="Kristiansen K."/>
            <person name="Zheng H."/>
            <person name="Li S."/>
            <person name="Zhang X."/>
            <person name="Yang H."/>
            <person name="Wang J."/>
            <person name="Sun R."/>
            <person name="Zhang B."/>
            <person name="Jiang S."/>
            <person name="Wang J."/>
            <person name="Du Y."/>
            <person name="Li S."/>
        </authorList>
    </citation>
    <scope>NUCLEOTIDE SEQUENCE [LARGE SCALE GENOMIC DNA]</scope>
    <source>
        <strain evidence="2">cv. 9930</strain>
    </source>
</reference>
<reference evidence="1 2" key="2">
    <citation type="journal article" date="2009" name="PLoS ONE">
        <title>An integrated genetic and cytogenetic map of the cucumber genome.</title>
        <authorList>
            <person name="Ren Y."/>
            <person name="Zhang Z."/>
            <person name="Liu J."/>
            <person name="Staub J.E."/>
            <person name="Han Y."/>
            <person name="Cheng Z."/>
            <person name="Li X."/>
            <person name="Lu J."/>
            <person name="Miao H."/>
            <person name="Kang H."/>
            <person name="Xie B."/>
            <person name="Gu X."/>
            <person name="Wang X."/>
            <person name="Du Y."/>
            <person name="Jin W."/>
            <person name="Huang S."/>
        </authorList>
    </citation>
    <scope>NUCLEOTIDE SEQUENCE [LARGE SCALE GENOMIC DNA]</scope>
    <source>
        <strain evidence="2">cv. 9930</strain>
    </source>
</reference>
<dbReference type="Proteomes" id="UP000029981">
    <property type="component" value="Chromosome 6"/>
</dbReference>
<keyword evidence="2" id="KW-1185">Reference proteome</keyword>
<evidence type="ECO:0000313" key="2">
    <source>
        <dbReference type="Proteomes" id="UP000029981"/>
    </source>
</evidence>
<organism evidence="1 2">
    <name type="scientific">Cucumis sativus</name>
    <name type="common">Cucumber</name>
    <dbReference type="NCBI Taxonomy" id="3659"/>
    <lineage>
        <taxon>Eukaryota</taxon>
        <taxon>Viridiplantae</taxon>
        <taxon>Streptophyta</taxon>
        <taxon>Embryophyta</taxon>
        <taxon>Tracheophyta</taxon>
        <taxon>Spermatophyta</taxon>
        <taxon>Magnoliopsida</taxon>
        <taxon>eudicotyledons</taxon>
        <taxon>Gunneridae</taxon>
        <taxon>Pentapetalae</taxon>
        <taxon>rosids</taxon>
        <taxon>fabids</taxon>
        <taxon>Cucurbitales</taxon>
        <taxon>Cucurbitaceae</taxon>
        <taxon>Benincaseae</taxon>
        <taxon>Cucumis</taxon>
    </lineage>
</organism>
<dbReference type="Gramene" id="KGN47245">
    <property type="protein sequence ID" value="KGN47245"/>
    <property type="gene ID" value="Csa_6G231040"/>
</dbReference>
<dbReference type="EMBL" id="CM002927">
    <property type="protein sequence ID" value="KGN47245.1"/>
    <property type="molecule type" value="Genomic_DNA"/>
</dbReference>
<dbReference type="AlphaFoldDB" id="A0A0A0KBZ6"/>
<name>A0A0A0KBZ6_CUCSA</name>
<gene>
    <name evidence="1" type="ORF">Csa_6G231040</name>
</gene>
<protein>
    <submittedName>
        <fullName evidence="1">Uncharacterized protein</fullName>
    </submittedName>
</protein>
<reference evidence="1 2" key="3">
    <citation type="journal article" date="2010" name="BMC Genomics">
        <title>Transcriptome sequencing and comparative analysis of cucumber flowers with different sex types.</title>
        <authorList>
            <person name="Guo S."/>
            <person name="Zheng Y."/>
            <person name="Joung J.G."/>
            <person name="Liu S."/>
            <person name="Zhang Z."/>
            <person name="Crasta O.R."/>
            <person name="Sobral B.W."/>
            <person name="Xu Y."/>
            <person name="Huang S."/>
            <person name="Fei Z."/>
        </authorList>
    </citation>
    <scope>NUCLEOTIDE SEQUENCE [LARGE SCALE GENOMIC DNA]</scope>
    <source>
        <strain evidence="2">cv. 9930</strain>
    </source>
</reference>